<dbReference type="AlphaFoldDB" id="A0A9N9MKK6"/>
<feature type="transmembrane region" description="Helical" evidence="1">
    <location>
        <begin position="21"/>
        <end position="43"/>
    </location>
</feature>
<sequence length="134" mass="14746">MSISCECLEKLSPCFPCKLNVIAYIAGWLGIIFRVVFVGLISTTISSLTNDDPSIYSIFFGTLLAYLLASLLVNVTFLYGIFIEKRHYILPYITIMSFELCVIVMVTSGMCMLLFAIGAVTAGLYVLNSTEALT</sequence>
<keyword evidence="1" id="KW-1133">Transmembrane helix</keyword>
<name>A0A9N9MKK6_9CUCU</name>
<protein>
    <submittedName>
        <fullName evidence="2">Uncharacterized protein</fullName>
    </submittedName>
</protein>
<reference evidence="2" key="1">
    <citation type="submission" date="2022-01" db="EMBL/GenBank/DDBJ databases">
        <authorList>
            <person name="King R."/>
        </authorList>
    </citation>
    <scope>NUCLEOTIDE SEQUENCE</scope>
</reference>
<organism evidence="2 3">
    <name type="scientific">Ceutorhynchus assimilis</name>
    <name type="common">cabbage seed weevil</name>
    <dbReference type="NCBI Taxonomy" id="467358"/>
    <lineage>
        <taxon>Eukaryota</taxon>
        <taxon>Metazoa</taxon>
        <taxon>Ecdysozoa</taxon>
        <taxon>Arthropoda</taxon>
        <taxon>Hexapoda</taxon>
        <taxon>Insecta</taxon>
        <taxon>Pterygota</taxon>
        <taxon>Neoptera</taxon>
        <taxon>Endopterygota</taxon>
        <taxon>Coleoptera</taxon>
        <taxon>Polyphaga</taxon>
        <taxon>Cucujiformia</taxon>
        <taxon>Curculionidae</taxon>
        <taxon>Ceutorhynchinae</taxon>
        <taxon>Ceutorhynchus</taxon>
    </lineage>
</organism>
<evidence type="ECO:0000313" key="2">
    <source>
        <dbReference type="EMBL" id="CAG9766098.1"/>
    </source>
</evidence>
<gene>
    <name evidence="2" type="ORF">CEUTPL_LOCUS6689</name>
</gene>
<dbReference type="Proteomes" id="UP001152799">
    <property type="component" value="Chromosome 3"/>
</dbReference>
<dbReference type="EMBL" id="OU892279">
    <property type="protein sequence ID" value="CAG9766098.1"/>
    <property type="molecule type" value="Genomic_DNA"/>
</dbReference>
<feature type="transmembrane region" description="Helical" evidence="1">
    <location>
        <begin position="55"/>
        <end position="79"/>
    </location>
</feature>
<keyword evidence="1" id="KW-0472">Membrane</keyword>
<evidence type="ECO:0000313" key="3">
    <source>
        <dbReference type="Proteomes" id="UP001152799"/>
    </source>
</evidence>
<evidence type="ECO:0000256" key="1">
    <source>
        <dbReference type="SAM" id="Phobius"/>
    </source>
</evidence>
<proteinExistence type="predicted"/>
<keyword evidence="3" id="KW-1185">Reference proteome</keyword>
<dbReference type="OrthoDB" id="10459739at2759"/>
<accession>A0A9N9MKK6</accession>
<feature type="transmembrane region" description="Helical" evidence="1">
    <location>
        <begin position="100"/>
        <end position="127"/>
    </location>
</feature>
<keyword evidence="1" id="KW-0812">Transmembrane</keyword>